<comment type="subcellular location">
    <subcellularLocation>
        <location evidence="1 14">Cell membrane</location>
        <topology evidence="1 14">Multi-pass membrane protein</topology>
    </subcellularLocation>
</comment>
<dbReference type="EMBL" id="MHIT01000019">
    <property type="protein sequence ID" value="OGY56730.1"/>
    <property type="molecule type" value="Genomic_DNA"/>
</dbReference>
<keyword evidence="5 14" id="KW-1003">Cell membrane</keyword>
<dbReference type="GO" id="GO:0009252">
    <property type="term" value="P:peptidoglycan biosynthetic process"/>
    <property type="evidence" value="ECO:0007669"/>
    <property type="project" value="UniProtKB-KW"/>
</dbReference>
<comment type="similarity">
    <text evidence="2 14">Belongs to the UppP family.</text>
</comment>
<dbReference type="InterPro" id="IPR003824">
    <property type="entry name" value="UppP"/>
</dbReference>
<dbReference type="GO" id="GO:0071555">
    <property type="term" value="P:cell wall organization"/>
    <property type="evidence" value="ECO:0007669"/>
    <property type="project" value="UniProtKB-KW"/>
</dbReference>
<dbReference type="HAMAP" id="MF_01006">
    <property type="entry name" value="Undec_diphosphatase"/>
    <property type="match status" value="1"/>
</dbReference>
<dbReference type="GO" id="GO:0046677">
    <property type="term" value="P:response to antibiotic"/>
    <property type="evidence" value="ECO:0007669"/>
    <property type="project" value="UniProtKB-UniRule"/>
</dbReference>
<evidence type="ECO:0000256" key="6">
    <source>
        <dbReference type="ARBA" id="ARBA00022692"/>
    </source>
</evidence>
<sequence length="265" mass="28778">MNLIEAIVLGIVQGIAEWVPISSEGLTVLIGVRFFENITLTELIRLSLFLHLGTLLAALVYFKRDVIHLLKELFNYKKTDPTTRKLLNFYLIATVASGGLGAVILKAIEGFEGYVDLTAKSIVVLLGILLFVTGLAQLRRSAGGYKSPKDLKLSDGLALGVAQGISVLPGLSRSGLTVSTLLLRGFDDTHSLKLSFIMSLPIVLVGNILLNTSEFALTLTSLVSLLFAFAFGLLAIHLLLKIAQRVKFGWFVLLFSFLVIGSIFI</sequence>
<feature type="transmembrane region" description="Helical" evidence="14">
    <location>
        <begin position="117"/>
        <end position="136"/>
    </location>
</feature>
<evidence type="ECO:0000256" key="14">
    <source>
        <dbReference type="HAMAP-Rule" id="MF_01006"/>
    </source>
</evidence>
<dbReference type="AlphaFoldDB" id="A0A1G1YYK8"/>
<evidence type="ECO:0000256" key="2">
    <source>
        <dbReference type="ARBA" id="ARBA00010621"/>
    </source>
</evidence>
<proteinExistence type="inferred from homology"/>
<evidence type="ECO:0000256" key="1">
    <source>
        <dbReference type="ARBA" id="ARBA00004651"/>
    </source>
</evidence>
<feature type="transmembrane region" description="Helical" evidence="14">
    <location>
        <begin position="43"/>
        <end position="62"/>
    </location>
</feature>
<evidence type="ECO:0000256" key="10">
    <source>
        <dbReference type="ARBA" id="ARBA00023251"/>
    </source>
</evidence>
<comment type="function">
    <text evidence="14">Catalyzes the dephosphorylation of undecaprenyl diphosphate (UPP). Confers resistance to bacitracin.</text>
</comment>
<evidence type="ECO:0000256" key="3">
    <source>
        <dbReference type="ARBA" id="ARBA00012374"/>
    </source>
</evidence>
<evidence type="ECO:0000256" key="12">
    <source>
        <dbReference type="ARBA" id="ARBA00032932"/>
    </source>
</evidence>
<evidence type="ECO:0000256" key="13">
    <source>
        <dbReference type="ARBA" id="ARBA00047594"/>
    </source>
</evidence>
<keyword evidence="6 14" id="KW-0812">Transmembrane</keyword>
<comment type="caution">
    <text evidence="15">The sequence shown here is derived from an EMBL/GenBank/DDBJ whole genome shotgun (WGS) entry which is preliminary data.</text>
</comment>
<reference evidence="15 16" key="1">
    <citation type="journal article" date="2016" name="Nat. Commun.">
        <title>Thousands of microbial genomes shed light on interconnected biogeochemical processes in an aquifer system.</title>
        <authorList>
            <person name="Anantharaman K."/>
            <person name="Brown C.T."/>
            <person name="Hug L.A."/>
            <person name="Sharon I."/>
            <person name="Castelle C.J."/>
            <person name="Probst A.J."/>
            <person name="Thomas B.C."/>
            <person name="Singh A."/>
            <person name="Wilkins M.J."/>
            <person name="Karaoz U."/>
            <person name="Brodie E.L."/>
            <person name="Williams K.H."/>
            <person name="Hubbard S.S."/>
            <person name="Banfield J.F."/>
        </authorList>
    </citation>
    <scope>NUCLEOTIDE SEQUENCE [LARGE SCALE GENOMIC DNA]</scope>
</reference>
<dbReference type="Pfam" id="PF02673">
    <property type="entry name" value="BacA"/>
    <property type="match status" value="1"/>
</dbReference>
<feature type="transmembrane region" description="Helical" evidence="14">
    <location>
        <begin position="216"/>
        <end position="236"/>
    </location>
</feature>
<dbReference type="PANTHER" id="PTHR30622">
    <property type="entry name" value="UNDECAPRENYL-DIPHOSPHATASE"/>
    <property type="match status" value="1"/>
</dbReference>
<keyword evidence="14" id="KW-0133">Cell shape</keyword>
<dbReference type="EC" id="3.6.1.27" evidence="3 14"/>
<keyword evidence="10 14" id="KW-0046">Antibiotic resistance</keyword>
<evidence type="ECO:0000256" key="7">
    <source>
        <dbReference type="ARBA" id="ARBA00022801"/>
    </source>
</evidence>
<feature type="transmembrane region" description="Helical" evidence="14">
    <location>
        <begin position="248"/>
        <end position="264"/>
    </location>
</feature>
<evidence type="ECO:0000313" key="16">
    <source>
        <dbReference type="Proteomes" id="UP000177062"/>
    </source>
</evidence>
<dbReference type="PANTHER" id="PTHR30622:SF2">
    <property type="entry name" value="UNDECAPRENYL-DIPHOSPHATASE"/>
    <property type="match status" value="1"/>
</dbReference>
<evidence type="ECO:0000256" key="8">
    <source>
        <dbReference type="ARBA" id="ARBA00022989"/>
    </source>
</evidence>
<evidence type="ECO:0000313" key="15">
    <source>
        <dbReference type="EMBL" id="OGY56730.1"/>
    </source>
</evidence>
<dbReference type="Proteomes" id="UP000177062">
    <property type="component" value="Unassembled WGS sequence"/>
</dbReference>
<keyword evidence="14" id="KW-0573">Peptidoglycan synthesis</keyword>
<keyword evidence="14" id="KW-0961">Cell wall biogenesis/degradation</keyword>
<feature type="transmembrane region" description="Helical" evidence="14">
    <location>
        <begin position="192"/>
        <end position="210"/>
    </location>
</feature>
<gene>
    <name evidence="14" type="primary">uppP</name>
    <name evidence="15" type="ORF">A2Y84_01400</name>
</gene>
<feature type="transmembrane region" description="Helical" evidence="14">
    <location>
        <begin position="86"/>
        <end position="105"/>
    </location>
</feature>
<dbReference type="GO" id="GO:0050380">
    <property type="term" value="F:undecaprenyl-diphosphatase activity"/>
    <property type="evidence" value="ECO:0007669"/>
    <property type="project" value="UniProtKB-UniRule"/>
</dbReference>
<name>A0A1G1YYK8_9BACT</name>
<comment type="catalytic activity">
    <reaction evidence="13 14">
        <text>di-trans,octa-cis-undecaprenyl diphosphate + H2O = di-trans,octa-cis-undecaprenyl phosphate + phosphate + H(+)</text>
        <dbReference type="Rhea" id="RHEA:28094"/>
        <dbReference type="ChEBI" id="CHEBI:15377"/>
        <dbReference type="ChEBI" id="CHEBI:15378"/>
        <dbReference type="ChEBI" id="CHEBI:43474"/>
        <dbReference type="ChEBI" id="CHEBI:58405"/>
        <dbReference type="ChEBI" id="CHEBI:60392"/>
        <dbReference type="EC" id="3.6.1.27"/>
    </reaction>
</comment>
<organism evidence="15 16">
    <name type="scientific">Candidatus Colwellbacteria bacterium RBG_13_48_8</name>
    <dbReference type="NCBI Taxonomy" id="1797685"/>
    <lineage>
        <taxon>Bacteria</taxon>
        <taxon>Candidatus Colwelliibacteriota</taxon>
    </lineage>
</organism>
<protein>
    <recommendedName>
        <fullName evidence="4 14">Undecaprenyl-diphosphatase</fullName>
        <ecNumber evidence="3 14">3.6.1.27</ecNumber>
    </recommendedName>
    <alternativeName>
        <fullName evidence="12 14">Bacitracin resistance protein</fullName>
    </alternativeName>
    <alternativeName>
        <fullName evidence="11 14">Undecaprenyl pyrophosphate phosphatase</fullName>
    </alternativeName>
</protein>
<comment type="miscellaneous">
    <text evidence="14">Bacitracin is thought to be involved in the inhibition of peptidoglycan synthesis by sequestering undecaprenyl diphosphate, thereby reducing the pool of lipid carrier available.</text>
</comment>
<keyword evidence="8 14" id="KW-1133">Transmembrane helix</keyword>
<keyword evidence="7 14" id="KW-0378">Hydrolase</keyword>
<evidence type="ECO:0000256" key="9">
    <source>
        <dbReference type="ARBA" id="ARBA00023136"/>
    </source>
</evidence>
<keyword evidence="9 14" id="KW-0472">Membrane</keyword>
<evidence type="ECO:0000256" key="11">
    <source>
        <dbReference type="ARBA" id="ARBA00032707"/>
    </source>
</evidence>
<dbReference type="GO" id="GO:0005886">
    <property type="term" value="C:plasma membrane"/>
    <property type="evidence" value="ECO:0007669"/>
    <property type="project" value="UniProtKB-SubCell"/>
</dbReference>
<evidence type="ECO:0000256" key="5">
    <source>
        <dbReference type="ARBA" id="ARBA00022475"/>
    </source>
</evidence>
<evidence type="ECO:0000256" key="4">
    <source>
        <dbReference type="ARBA" id="ARBA00021581"/>
    </source>
</evidence>
<accession>A0A1G1YYK8</accession>
<dbReference type="GO" id="GO:0008360">
    <property type="term" value="P:regulation of cell shape"/>
    <property type="evidence" value="ECO:0007669"/>
    <property type="project" value="UniProtKB-KW"/>
</dbReference>